<name>C3TWV3_9ABAC</name>
<protein>
    <submittedName>
        <fullName evidence="2">BV-e31</fullName>
    </submittedName>
</protein>
<evidence type="ECO:0000313" key="3">
    <source>
        <dbReference type="Proteomes" id="UP000203846"/>
    </source>
</evidence>
<dbReference type="PROSITE" id="PS51462">
    <property type="entry name" value="NUDIX"/>
    <property type="match status" value="1"/>
</dbReference>
<dbReference type="InterPro" id="IPR000086">
    <property type="entry name" value="NUDIX_hydrolase_dom"/>
</dbReference>
<keyword evidence="3" id="KW-1185">Reference proteome</keyword>
<proteinExistence type="predicted"/>
<dbReference type="GeneID" id="7804600"/>
<reference evidence="2 3" key="1">
    <citation type="journal article" date="2009" name="Virus Genes">
        <title>Morphology and genome of Euproctis pseudoconspersa nucleopolyhedrovirus.</title>
        <authorList>
            <person name="Tang X.D."/>
            <person name="Xiao Q."/>
            <person name="Ma X.C."/>
            <person name="Zhu Z.R."/>
            <person name="Zhang C.X."/>
        </authorList>
    </citation>
    <scope>NUCLEOTIDE SEQUENCE [LARGE SCALE GENOMIC DNA]</scope>
    <source>
        <strain evidence="2 3">Hangzhou</strain>
    </source>
</reference>
<dbReference type="KEGG" id="vg:7804600"/>
<evidence type="ECO:0000259" key="1">
    <source>
        <dbReference type="PROSITE" id="PS51462"/>
    </source>
</evidence>
<dbReference type="Proteomes" id="UP000203846">
    <property type="component" value="Segment"/>
</dbReference>
<dbReference type="EMBL" id="FJ227128">
    <property type="protein sequence ID" value="ACO53495.1"/>
    <property type="molecule type" value="Genomic_DNA"/>
</dbReference>
<feature type="domain" description="Nudix hydrolase" evidence="1">
    <location>
        <begin position="1"/>
        <end position="181"/>
    </location>
</feature>
<sequence length="260" mass="30581">MRCAGLFMITEEPDNKAILLCARQSYDKSARYHNHEALQRAIFLEKISIPRGKRDGHDYFDYETAVREFIEETATFFDSAIVYKTPFVLQWSDKGANYKYFIYVGILRGLLKNVAREPNTFCVKLTQQRRINDYKIGIEARRFNNEISRHLYIVPLADYFKYMSEKQLITYAYSNYLDFFNFVRNVKSKFDNGRLLDFFLISLQLEKFNLNVETPNESFAGETTAENDDEKKWTASRRAQIVSAMRREILNLKNAPPLCV</sequence>
<dbReference type="SUPFAM" id="SSF55811">
    <property type="entry name" value="Nudix"/>
    <property type="match status" value="1"/>
</dbReference>
<dbReference type="OrthoDB" id="12499at10239"/>
<accession>C3TWV3</accession>
<dbReference type="InterPro" id="IPR015797">
    <property type="entry name" value="NUDIX_hydrolase-like_dom_sf"/>
</dbReference>
<dbReference type="RefSeq" id="YP_002854655.1">
    <property type="nucleotide sequence ID" value="NC_012639.1"/>
</dbReference>
<evidence type="ECO:0000313" key="2">
    <source>
        <dbReference type="EMBL" id="ACO53495.1"/>
    </source>
</evidence>
<organism evidence="2 3">
    <name type="scientific">Euproctis pseudoconspersa nucleopolyhedrovirus</name>
    <dbReference type="NCBI Taxonomy" id="307467"/>
    <lineage>
        <taxon>Viruses</taxon>
        <taxon>Viruses incertae sedis</taxon>
        <taxon>Naldaviricetes</taxon>
        <taxon>Lefavirales</taxon>
        <taxon>Baculoviridae</taxon>
        <taxon>Alphabaculovirus</taxon>
        <taxon>Alphabaculovirus eupseudoconspersae</taxon>
    </lineage>
</organism>